<dbReference type="InterPro" id="IPR032567">
    <property type="entry name" value="RTL1-rel"/>
</dbReference>
<dbReference type="Gramene" id="PHT70322">
    <property type="protein sequence ID" value="PHT70322"/>
    <property type="gene ID" value="T459_25426"/>
</dbReference>
<sequence length="189" mass="21520">MQGRSFQEDLLIIPLGGCDIVLGNDWMKRHNPTKFDHEKKSITIGKKGNKLVLKGITEEGRLNMIHSGSMNKILKKGQALNAHLFMMNLEVQGDQERVDDTVKEVLEHYPDVFVVFAEPRTLPPIRTLDHAIPLKPGSIQISLRPYRYNYYQKNELEKQVTNVLNQGIIQQSQSPFSSPTLLVKKKEGT</sequence>
<dbReference type="InterPro" id="IPR021109">
    <property type="entry name" value="Peptidase_aspartic_dom_sf"/>
</dbReference>
<name>A0A2G2YKN7_CAPAN</name>
<keyword evidence="2" id="KW-1185">Reference proteome</keyword>
<dbReference type="PANTHER" id="PTHR15503:SF40">
    <property type="match status" value="1"/>
</dbReference>
<organism evidence="1 2">
    <name type="scientific">Capsicum annuum</name>
    <name type="common">Capsicum pepper</name>
    <dbReference type="NCBI Taxonomy" id="4072"/>
    <lineage>
        <taxon>Eukaryota</taxon>
        <taxon>Viridiplantae</taxon>
        <taxon>Streptophyta</taxon>
        <taxon>Embryophyta</taxon>
        <taxon>Tracheophyta</taxon>
        <taxon>Spermatophyta</taxon>
        <taxon>Magnoliopsida</taxon>
        <taxon>eudicotyledons</taxon>
        <taxon>Gunneridae</taxon>
        <taxon>Pentapetalae</taxon>
        <taxon>asterids</taxon>
        <taxon>lamiids</taxon>
        <taxon>Solanales</taxon>
        <taxon>Solanaceae</taxon>
        <taxon>Solanoideae</taxon>
        <taxon>Capsiceae</taxon>
        <taxon>Capsicum</taxon>
    </lineage>
</organism>
<comment type="caution">
    <text evidence="1">The sequence shown here is derived from an EMBL/GenBank/DDBJ whole genome shotgun (WGS) entry which is preliminary data.</text>
</comment>
<accession>A0A2G2YKN7</accession>
<dbReference type="EMBL" id="AYRZ02000010">
    <property type="protein sequence ID" value="PHT70322.1"/>
    <property type="molecule type" value="Genomic_DNA"/>
</dbReference>
<proteinExistence type="predicted"/>
<dbReference type="PANTHER" id="PTHR15503">
    <property type="entry name" value="LDOC1 RELATED"/>
    <property type="match status" value="1"/>
</dbReference>
<dbReference type="SUPFAM" id="SSF56672">
    <property type="entry name" value="DNA/RNA polymerases"/>
    <property type="match status" value="1"/>
</dbReference>
<gene>
    <name evidence="1" type="ORF">T459_25426</name>
</gene>
<dbReference type="InterPro" id="IPR043502">
    <property type="entry name" value="DNA/RNA_pol_sf"/>
</dbReference>
<evidence type="ECO:0000313" key="2">
    <source>
        <dbReference type="Proteomes" id="UP000222542"/>
    </source>
</evidence>
<dbReference type="OMA" id="DELNGSC"/>
<dbReference type="AlphaFoldDB" id="A0A2G2YKN7"/>
<protein>
    <submittedName>
        <fullName evidence="1">Uncharacterized protein</fullName>
    </submittedName>
</protein>
<dbReference type="Gene3D" id="3.10.10.10">
    <property type="entry name" value="HIV Type 1 Reverse Transcriptase, subunit A, domain 1"/>
    <property type="match status" value="1"/>
</dbReference>
<reference evidence="1 2" key="2">
    <citation type="journal article" date="2017" name="Genome Biol.">
        <title>New reference genome sequences of hot pepper reveal the massive evolution of plant disease-resistance genes by retroduplication.</title>
        <authorList>
            <person name="Kim S."/>
            <person name="Park J."/>
            <person name="Yeom S.I."/>
            <person name="Kim Y.M."/>
            <person name="Seo E."/>
            <person name="Kim K.T."/>
            <person name="Kim M.S."/>
            <person name="Lee J.M."/>
            <person name="Cheong K."/>
            <person name="Shin H.S."/>
            <person name="Kim S.B."/>
            <person name="Han K."/>
            <person name="Lee J."/>
            <person name="Park M."/>
            <person name="Lee H.A."/>
            <person name="Lee H.Y."/>
            <person name="Lee Y."/>
            <person name="Oh S."/>
            <person name="Lee J.H."/>
            <person name="Choi E."/>
            <person name="Choi E."/>
            <person name="Lee S.E."/>
            <person name="Jeon J."/>
            <person name="Kim H."/>
            <person name="Choi G."/>
            <person name="Song H."/>
            <person name="Lee J."/>
            <person name="Lee S.C."/>
            <person name="Kwon J.K."/>
            <person name="Lee H.Y."/>
            <person name="Koo N."/>
            <person name="Hong Y."/>
            <person name="Kim R.W."/>
            <person name="Kang W.H."/>
            <person name="Huh J.H."/>
            <person name="Kang B.C."/>
            <person name="Yang T.J."/>
            <person name="Lee Y.H."/>
            <person name="Bennetzen J.L."/>
            <person name="Choi D."/>
        </authorList>
    </citation>
    <scope>NUCLEOTIDE SEQUENCE [LARGE SCALE GENOMIC DNA]</scope>
    <source>
        <strain evidence="2">cv. CM334</strain>
    </source>
</reference>
<reference evidence="1 2" key="1">
    <citation type="journal article" date="2014" name="Nat. Genet.">
        <title>Genome sequence of the hot pepper provides insights into the evolution of pungency in Capsicum species.</title>
        <authorList>
            <person name="Kim S."/>
            <person name="Park M."/>
            <person name="Yeom S.I."/>
            <person name="Kim Y.M."/>
            <person name="Lee J.M."/>
            <person name="Lee H.A."/>
            <person name="Seo E."/>
            <person name="Choi J."/>
            <person name="Cheong K."/>
            <person name="Kim K.T."/>
            <person name="Jung K."/>
            <person name="Lee G.W."/>
            <person name="Oh S.K."/>
            <person name="Bae C."/>
            <person name="Kim S.B."/>
            <person name="Lee H.Y."/>
            <person name="Kim S.Y."/>
            <person name="Kim M.S."/>
            <person name="Kang B.C."/>
            <person name="Jo Y.D."/>
            <person name="Yang H.B."/>
            <person name="Jeong H.J."/>
            <person name="Kang W.H."/>
            <person name="Kwon J.K."/>
            <person name="Shin C."/>
            <person name="Lim J.Y."/>
            <person name="Park J.H."/>
            <person name="Huh J.H."/>
            <person name="Kim J.S."/>
            <person name="Kim B.D."/>
            <person name="Cohen O."/>
            <person name="Paran I."/>
            <person name="Suh M.C."/>
            <person name="Lee S.B."/>
            <person name="Kim Y.K."/>
            <person name="Shin Y."/>
            <person name="Noh S.J."/>
            <person name="Park J."/>
            <person name="Seo Y.S."/>
            <person name="Kwon S.Y."/>
            <person name="Kim H.A."/>
            <person name="Park J.M."/>
            <person name="Kim H.J."/>
            <person name="Choi S.B."/>
            <person name="Bosland P.W."/>
            <person name="Reeves G."/>
            <person name="Jo S.H."/>
            <person name="Lee B.W."/>
            <person name="Cho H.T."/>
            <person name="Choi H.S."/>
            <person name="Lee M.S."/>
            <person name="Yu Y."/>
            <person name="Do Choi Y."/>
            <person name="Park B.S."/>
            <person name="van Deynze A."/>
            <person name="Ashrafi H."/>
            <person name="Hill T."/>
            <person name="Kim W.T."/>
            <person name="Pai H.S."/>
            <person name="Ahn H.K."/>
            <person name="Yeam I."/>
            <person name="Giovannoni J.J."/>
            <person name="Rose J.K."/>
            <person name="Sorensen I."/>
            <person name="Lee S.J."/>
            <person name="Kim R.W."/>
            <person name="Choi I.Y."/>
            <person name="Choi B.S."/>
            <person name="Lim J.S."/>
            <person name="Lee Y.H."/>
            <person name="Choi D."/>
        </authorList>
    </citation>
    <scope>NUCLEOTIDE SEQUENCE [LARGE SCALE GENOMIC DNA]</scope>
    <source>
        <strain evidence="2">cv. CM334</strain>
    </source>
</reference>
<evidence type="ECO:0000313" key="1">
    <source>
        <dbReference type="EMBL" id="PHT70322.1"/>
    </source>
</evidence>
<dbReference type="Gene3D" id="2.40.70.10">
    <property type="entry name" value="Acid Proteases"/>
    <property type="match status" value="1"/>
</dbReference>
<dbReference type="Proteomes" id="UP000222542">
    <property type="component" value="Unassembled WGS sequence"/>
</dbReference>